<dbReference type="SUPFAM" id="SSF56436">
    <property type="entry name" value="C-type lectin-like"/>
    <property type="match status" value="1"/>
</dbReference>
<dbReference type="Proteomes" id="UP001165079">
    <property type="component" value="Unassembled WGS sequence"/>
</dbReference>
<dbReference type="EC" id="1.14.99.50" evidence="4"/>
<feature type="binding site" evidence="4">
    <location>
        <position position="483"/>
    </location>
    <ligand>
        <name>gamma-L-glutamyl-L-cysteine</name>
        <dbReference type="ChEBI" id="CHEBI:58173"/>
    </ligand>
</feature>
<dbReference type="InterPro" id="IPR032890">
    <property type="entry name" value="EgtB_Actinobacteria"/>
</dbReference>
<dbReference type="PANTHER" id="PTHR23150:SF36">
    <property type="entry name" value="HERCYNINE OXYGENASE"/>
    <property type="match status" value="1"/>
</dbReference>
<dbReference type="NCBIfam" id="TIGR03440">
    <property type="entry name" value="egtB_TIGR03440"/>
    <property type="match status" value="1"/>
</dbReference>
<evidence type="ECO:0000313" key="8">
    <source>
        <dbReference type="EMBL" id="GLZ78694.1"/>
    </source>
</evidence>
<feature type="compositionally biased region" description="Basic and acidic residues" evidence="5">
    <location>
        <begin position="41"/>
        <end position="62"/>
    </location>
</feature>
<dbReference type="SUPFAM" id="SSF109854">
    <property type="entry name" value="DinB/YfiT-like putative metalloenzymes"/>
    <property type="match status" value="1"/>
</dbReference>
<evidence type="ECO:0000256" key="3">
    <source>
        <dbReference type="ARBA" id="ARBA00037882"/>
    </source>
</evidence>
<feature type="compositionally biased region" description="Basic and acidic residues" evidence="5">
    <location>
        <begin position="368"/>
        <end position="378"/>
    </location>
</feature>
<dbReference type="PANTHER" id="PTHR23150">
    <property type="entry name" value="SULFATASE MODIFYING FACTOR 1, 2"/>
    <property type="match status" value="1"/>
</dbReference>
<dbReference type="HAMAP" id="MF_02035">
    <property type="entry name" value="EgtB"/>
    <property type="match status" value="1"/>
</dbReference>
<dbReference type="Gene3D" id="3.90.1580.10">
    <property type="entry name" value="paralog of FGE (formylglycine-generating enzyme)"/>
    <property type="match status" value="1"/>
</dbReference>
<dbReference type="InterPro" id="IPR034660">
    <property type="entry name" value="DinB/YfiT-like"/>
</dbReference>
<feature type="region of interest" description="Disordered" evidence="5">
    <location>
        <begin position="1"/>
        <end position="75"/>
    </location>
</feature>
<feature type="domain" description="DinB-like" evidence="7">
    <location>
        <begin position="90"/>
        <end position="213"/>
    </location>
</feature>
<feature type="domain" description="Sulfatase-modifying factor enzyme-like" evidence="6">
    <location>
        <begin position="240"/>
        <end position="494"/>
    </location>
</feature>
<comment type="similarity">
    <text evidence="4">Belongs to the EgtB family.</text>
</comment>
<keyword evidence="4" id="KW-0503">Monooxygenase</keyword>
<accession>A0A9W6W9J4</accession>
<organism evidence="8 9">
    <name type="scientific">Actinorhabdospora filicis</name>
    <dbReference type="NCBI Taxonomy" id="1785913"/>
    <lineage>
        <taxon>Bacteria</taxon>
        <taxon>Bacillati</taxon>
        <taxon>Actinomycetota</taxon>
        <taxon>Actinomycetes</taxon>
        <taxon>Micromonosporales</taxon>
        <taxon>Micromonosporaceae</taxon>
        <taxon>Actinorhabdospora</taxon>
    </lineage>
</organism>
<feature type="binding site" evidence="4">
    <location>
        <position position="205"/>
    </location>
    <ligand>
        <name>Fe cation</name>
        <dbReference type="ChEBI" id="CHEBI:24875"/>
    </ligand>
</feature>
<keyword evidence="4" id="KW-0479">Metal-binding</keyword>
<feature type="binding site" evidence="4">
    <location>
        <position position="209"/>
    </location>
    <ligand>
        <name>Fe cation</name>
        <dbReference type="ChEBI" id="CHEBI:24875"/>
    </ligand>
</feature>
<dbReference type="GO" id="GO:0005506">
    <property type="term" value="F:iron ion binding"/>
    <property type="evidence" value="ECO:0007669"/>
    <property type="project" value="UniProtKB-UniRule"/>
</dbReference>
<keyword evidence="1 4" id="KW-0560">Oxidoreductase</keyword>
<dbReference type="GO" id="GO:0044875">
    <property type="term" value="F:gamma-glutamyl hercynylcysteine sulfoxide synthase activity"/>
    <property type="evidence" value="ECO:0007669"/>
    <property type="project" value="UniProtKB-EC"/>
</dbReference>
<evidence type="ECO:0000259" key="7">
    <source>
        <dbReference type="Pfam" id="PF12867"/>
    </source>
</evidence>
<comment type="function">
    <text evidence="4">Catalyzes the oxidative sulfurization of hercynine (N-alpha,N-alpha,N-alpha-trimethyl-L-histidine) into hercynyl-gamma-L-glutamyl-L-cysteine sulfoxide, a step in the biosynthesis pathway of ergothioneine.</text>
</comment>
<dbReference type="InterPro" id="IPR005532">
    <property type="entry name" value="SUMF_dom"/>
</dbReference>
<reference evidence="8" key="1">
    <citation type="submission" date="2023-03" db="EMBL/GenBank/DDBJ databases">
        <title>Actinorhabdospora filicis NBRC 111898.</title>
        <authorList>
            <person name="Ichikawa N."/>
            <person name="Sato H."/>
            <person name="Tonouchi N."/>
        </authorList>
    </citation>
    <scope>NUCLEOTIDE SEQUENCE</scope>
    <source>
        <strain evidence="8">NBRC 111898</strain>
    </source>
</reference>
<gene>
    <name evidence="4 8" type="primary">egtB</name>
    <name evidence="8" type="ORF">Afil01_35010</name>
</gene>
<dbReference type="EMBL" id="BSTX01000002">
    <property type="protein sequence ID" value="GLZ78694.1"/>
    <property type="molecule type" value="Genomic_DNA"/>
</dbReference>
<dbReference type="Pfam" id="PF03781">
    <property type="entry name" value="FGE-sulfatase"/>
    <property type="match status" value="1"/>
</dbReference>
<evidence type="ECO:0000259" key="6">
    <source>
        <dbReference type="Pfam" id="PF03781"/>
    </source>
</evidence>
<dbReference type="InterPro" id="IPR051043">
    <property type="entry name" value="Sulfatase_Mod_Factor_Kinase"/>
</dbReference>
<dbReference type="InterPro" id="IPR024775">
    <property type="entry name" value="DinB-like"/>
</dbReference>
<evidence type="ECO:0000256" key="4">
    <source>
        <dbReference type="HAMAP-Rule" id="MF_02035"/>
    </source>
</evidence>
<evidence type="ECO:0000256" key="2">
    <source>
        <dbReference type="ARBA" id="ARBA00023004"/>
    </source>
</evidence>
<comment type="cofactor">
    <cofactor evidence="4">
        <name>Fe(2+)</name>
        <dbReference type="ChEBI" id="CHEBI:29033"/>
    </cofactor>
</comment>
<evidence type="ECO:0000313" key="9">
    <source>
        <dbReference type="Proteomes" id="UP001165079"/>
    </source>
</evidence>
<evidence type="ECO:0000256" key="5">
    <source>
        <dbReference type="SAM" id="MobiDB-lite"/>
    </source>
</evidence>
<keyword evidence="2 4" id="KW-0408">Iron</keyword>
<comment type="caution">
    <text evidence="8">The sequence shown here is derived from an EMBL/GenBank/DDBJ whole genome shotgun (WGS) entry which is preliminary data.</text>
</comment>
<feature type="binding site" evidence="4">
    <location>
        <position position="479"/>
    </location>
    <ligand>
        <name>gamma-L-glutamyl-L-cysteine</name>
        <dbReference type="ChEBI" id="CHEBI:58173"/>
    </ligand>
</feature>
<sequence length="500" mass="55303">MIPTAARRTTDPARYVARIRFKTGPPPRHGHDPDAGGEAPSARERDGGDGRRDSRLPVRDFPRNPIHGGGAVSTDARARAAADLLRARARSTILTDVGDDDLTRQHSPLMSPLVWDLAHIGNQEELWLVRDVGRREPVRDDIDRLYDAFKHPRATRPSLPLLGPGEARAYVRTVRDKVLDILDTVPLEGARLVDGGFAFGMIAQHEQQHDETMLATHQLREGDPALTAPPPPPSIADVGREVLVPGGPFTMGTSAEPWALDNERPAHEVDVASFHIDTAPVTNAQYAVFIDDGGYLDPRWWSPEGWHHRVHKGLVRPMHWHGDGTCTHFGVRAPIDPAAPVVHVCYHEAAAYAAWAGRRLPTEAEWEKAARHDPETGRSRRYPWGDADPGEAHANLGQRHLRPAPVGAYPAGASPLGVHQLIGDVWEWTSSDFHGYPGFAAFPYREYSEVFFGTEYKVLRGGSFGTDAVACRGTFRNWDLPVRRQIFAGFRCARDAREGE</sequence>
<dbReference type="AlphaFoldDB" id="A0A9W6W9J4"/>
<feature type="binding site" evidence="4">
    <location>
        <begin position="153"/>
        <end position="156"/>
    </location>
    <ligand>
        <name>gamma-L-glutamyl-L-cysteine</name>
        <dbReference type="ChEBI" id="CHEBI:58173"/>
    </ligand>
</feature>
<feature type="region of interest" description="Disordered" evidence="5">
    <location>
        <begin position="368"/>
        <end position="389"/>
    </location>
</feature>
<feature type="binding site" evidence="4">
    <location>
        <position position="119"/>
    </location>
    <ligand>
        <name>Fe cation</name>
        <dbReference type="ChEBI" id="CHEBI:24875"/>
    </ligand>
</feature>
<proteinExistence type="inferred from homology"/>
<keyword evidence="9" id="KW-1185">Reference proteome</keyword>
<dbReference type="InterPro" id="IPR016187">
    <property type="entry name" value="CTDL_fold"/>
</dbReference>
<name>A0A9W6W9J4_9ACTN</name>
<dbReference type="InterPro" id="IPR042095">
    <property type="entry name" value="SUMF_sf"/>
</dbReference>
<dbReference type="InterPro" id="IPR017806">
    <property type="entry name" value="EgtB"/>
</dbReference>
<comment type="catalytic activity">
    <reaction evidence="4">
        <text>gamma-L-glutamyl-L-cysteine + hercynine + O2 = gamma-L-glutamyl-hercynylcysteine S-oxide + H2O</text>
        <dbReference type="Rhea" id="RHEA:42672"/>
        <dbReference type="ChEBI" id="CHEBI:15377"/>
        <dbReference type="ChEBI" id="CHEBI:15379"/>
        <dbReference type="ChEBI" id="CHEBI:15781"/>
        <dbReference type="ChEBI" id="CHEBI:58173"/>
        <dbReference type="ChEBI" id="CHEBI:82703"/>
        <dbReference type="EC" id="1.14.99.50"/>
    </reaction>
</comment>
<comment type="pathway">
    <text evidence="3 4">Amino-acid biosynthesis; ergothioneine biosynthesis.</text>
</comment>
<protein>
    <recommendedName>
        <fullName evidence="4">Hercynine oxygenase</fullName>
        <ecNumber evidence="4">1.14.99.50</ecNumber>
    </recommendedName>
    <alternativeName>
        <fullName evidence="4">Gamma-glutamyl hercynylcysteine S-oxide synthase</fullName>
    </alternativeName>
</protein>
<evidence type="ECO:0000256" key="1">
    <source>
        <dbReference type="ARBA" id="ARBA00023002"/>
    </source>
</evidence>
<dbReference type="Pfam" id="PF12867">
    <property type="entry name" value="DinB_2"/>
    <property type="match status" value="1"/>
</dbReference>